<dbReference type="InterPro" id="IPR000725">
    <property type="entry name" value="Olfact_rcpt"/>
</dbReference>
<evidence type="ECO:0000256" key="4">
    <source>
        <dbReference type="ARBA" id="ARBA00022692"/>
    </source>
</evidence>
<comment type="similarity">
    <text evidence="2">Belongs to the G-protein coupled receptor 1 family.</text>
</comment>
<keyword evidence="7 10" id="KW-0472">Membrane</keyword>
<evidence type="ECO:0000256" key="7">
    <source>
        <dbReference type="ARBA" id="ARBA00023136"/>
    </source>
</evidence>
<dbReference type="EMBL" id="KB320619">
    <property type="protein sequence ID" value="ELW67334.1"/>
    <property type="molecule type" value="Genomic_DNA"/>
</dbReference>
<gene>
    <name evidence="11" type="ORF">TREES_T100016860</name>
</gene>
<dbReference type="PANTHER" id="PTHR48018">
    <property type="entry name" value="OLFACTORY RECEPTOR"/>
    <property type="match status" value="1"/>
</dbReference>
<dbReference type="SUPFAM" id="SSF81321">
    <property type="entry name" value="Family A G protein-coupled receptor-like"/>
    <property type="match status" value="1"/>
</dbReference>
<dbReference type="FunFam" id="1.10.1220.70:FF:000001">
    <property type="entry name" value="Olfactory receptor"/>
    <property type="match status" value="1"/>
</dbReference>
<keyword evidence="12" id="KW-1185">Reference proteome</keyword>
<reference evidence="12" key="2">
    <citation type="journal article" date="2013" name="Nat. Commun.">
        <title>Genome of the Chinese tree shrew.</title>
        <authorList>
            <person name="Fan Y."/>
            <person name="Huang Z.Y."/>
            <person name="Cao C.C."/>
            <person name="Chen C.S."/>
            <person name="Chen Y.X."/>
            <person name="Fan D.D."/>
            <person name="He J."/>
            <person name="Hou H.L."/>
            <person name="Hu L."/>
            <person name="Hu X.T."/>
            <person name="Jiang X.T."/>
            <person name="Lai R."/>
            <person name="Lang Y.S."/>
            <person name="Liang B."/>
            <person name="Liao S.G."/>
            <person name="Mu D."/>
            <person name="Ma Y.Y."/>
            <person name="Niu Y.Y."/>
            <person name="Sun X.Q."/>
            <person name="Xia J.Q."/>
            <person name="Xiao J."/>
            <person name="Xiong Z.Q."/>
            <person name="Xu L."/>
            <person name="Yang L."/>
            <person name="Zhang Y."/>
            <person name="Zhao W."/>
            <person name="Zhao X.D."/>
            <person name="Zheng Y.T."/>
            <person name="Zhou J.M."/>
            <person name="Zhu Y.B."/>
            <person name="Zhang G.J."/>
            <person name="Wang J."/>
            <person name="Yao Y.G."/>
        </authorList>
    </citation>
    <scope>NUCLEOTIDE SEQUENCE [LARGE SCALE GENOMIC DNA]</scope>
</reference>
<proteinExistence type="inferred from homology"/>
<reference evidence="12" key="1">
    <citation type="submission" date="2012-07" db="EMBL/GenBank/DDBJ databases">
        <title>Genome of the Chinese tree shrew, a rising model animal genetically related to primates.</title>
        <authorList>
            <person name="Zhang G."/>
            <person name="Fan Y."/>
            <person name="Yao Y."/>
            <person name="Huang Z."/>
        </authorList>
    </citation>
    <scope>NUCLEOTIDE SEQUENCE [LARGE SCALE GENOMIC DNA]</scope>
</reference>
<accession>L9KXW2</accession>
<evidence type="ECO:0000256" key="1">
    <source>
        <dbReference type="ARBA" id="ARBA00004651"/>
    </source>
</evidence>
<dbReference type="InParanoid" id="L9KXW2"/>
<dbReference type="GO" id="GO:0005886">
    <property type="term" value="C:plasma membrane"/>
    <property type="evidence" value="ECO:0007669"/>
    <property type="project" value="UniProtKB-SubCell"/>
</dbReference>
<feature type="transmembrane region" description="Helical" evidence="10">
    <location>
        <begin position="70"/>
        <end position="90"/>
    </location>
</feature>
<keyword evidence="4 10" id="KW-0812">Transmembrane</keyword>
<keyword evidence="8 11" id="KW-0675">Receptor</keyword>
<keyword evidence="6" id="KW-0297">G-protein coupled receptor</keyword>
<evidence type="ECO:0000256" key="9">
    <source>
        <dbReference type="ARBA" id="ARBA00023224"/>
    </source>
</evidence>
<keyword evidence="5 10" id="KW-1133">Transmembrane helix</keyword>
<dbReference type="GO" id="GO:0004984">
    <property type="term" value="F:olfactory receptor activity"/>
    <property type="evidence" value="ECO:0007669"/>
    <property type="project" value="InterPro"/>
</dbReference>
<evidence type="ECO:0000256" key="10">
    <source>
        <dbReference type="SAM" id="Phobius"/>
    </source>
</evidence>
<dbReference type="GO" id="GO:0004930">
    <property type="term" value="F:G protein-coupled receptor activity"/>
    <property type="evidence" value="ECO:0007669"/>
    <property type="project" value="UniProtKB-KW"/>
</dbReference>
<keyword evidence="3" id="KW-1003">Cell membrane</keyword>
<name>L9KXW2_TUPCH</name>
<comment type="subcellular location">
    <subcellularLocation>
        <location evidence="1">Cell membrane</location>
        <topology evidence="1">Multi-pass membrane protein</topology>
    </subcellularLocation>
</comment>
<evidence type="ECO:0000256" key="2">
    <source>
        <dbReference type="ARBA" id="ARBA00010663"/>
    </source>
</evidence>
<evidence type="ECO:0000313" key="11">
    <source>
        <dbReference type="EMBL" id="ELW67334.1"/>
    </source>
</evidence>
<evidence type="ECO:0000313" key="12">
    <source>
        <dbReference type="Proteomes" id="UP000011518"/>
    </source>
</evidence>
<protein>
    <submittedName>
        <fullName evidence="11">Olfactory receptor 13A1</fullName>
    </submittedName>
</protein>
<keyword evidence="9" id="KW-0807">Transducer</keyword>
<dbReference type="Proteomes" id="UP000011518">
    <property type="component" value="Unassembled WGS sequence"/>
</dbReference>
<feature type="transmembrane region" description="Helical" evidence="10">
    <location>
        <begin position="135"/>
        <end position="154"/>
    </location>
</feature>
<sequence>MTKIRWKHFNFCDSKEERSDKISDLLELTSSISHFSLQDEPSPVWDNGHGCMGHLCPECLYQHWSDDEAIVNFLLTLMSYGCIISSIMHIRSAKGKWKAFSTCSSHLIVVCVYYSSVFCAYISPASSYSPKRSKLSGVFYTMLSPTLNPLIYTLRNKEVKHALWRLFPFSRG</sequence>
<evidence type="ECO:0000256" key="5">
    <source>
        <dbReference type="ARBA" id="ARBA00022989"/>
    </source>
</evidence>
<dbReference type="AlphaFoldDB" id="L9KXW2"/>
<organism evidence="11 12">
    <name type="scientific">Tupaia chinensis</name>
    <name type="common">Chinese tree shrew</name>
    <name type="synonym">Tupaia belangeri chinensis</name>
    <dbReference type="NCBI Taxonomy" id="246437"/>
    <lineage>
        <taxon>Eukaryota</taxon>
        <taxon>Metazoa</taxon>
        <taxon>Chordata</taxon>
        <taxon>Craniata</taxon>
        <taxon>Vertebrata</taxon>
        <taxon>Euteleostomi</taxon>
        <taxon>Mammalia</taxon>
        <taxon>Eutheria</taxon>
        <taxon>Euarchontoglires</taxon>
        <taxon>Scandentia</taxon>
        <taxon>Tupaiidae</taxon>
        <taxon>Tupaia</taxon>
    </lineage>
</organism>
<evidence type="ECO:0000256" key="6">
    <source>
        <dbReference type="ARBA" id="ARBA00023040"/>
    </source>
</evidence>
<evidence type="ECO:0000256" key="8">
    <source>
        <dbReference type="ARBA" id="ARBA00023170"/>
    </source>
</evidence>
<feature type="transmembrane region" description="Helical" evidence="10">
    <location>
        <begin position="102"/>
        <end position="123"/>
    </location>
</feature>
<dbReference type="PRINTS" id="PR00245">
    <property type="entry name" value="OLFACTORYR"/>
</dbReference>
<evidence type="ECO:0000256" key="3">
    <source>
        <dbReference type="ARBA" id="ARBA00022475"/>
    </source>
</evidence>
<dbReference type="Pfam" id="PF13853">
    <property type="entry name" value="7tm_4"/>
    <property type="match status" value="1"/>
</dbReference>
<dbReference type="Gene3D" id="1.20.1070.10">
    <property type="entry name" value="Rhodopsin 7-helix transmembrane proteins"/>
    <property type="match status" value="1"/>
</dbReference>